<evidence type="ECO:0000313" key="2">
    <source>
        <dbReference type="Proteomes" id="UP000610459"/>
    </source>
</evidence>
<name>A0ACC5PRR5_ENTAG</name>
<proteinExistence type="predicted"/>
<sequence>MKIYWTHKSIPELKDLSMRERGRRWRSAYKSAFRHWQIWGGLVLCGVLAGAGAYFGGIVGTVILAGLGGFIYSQIVTLVVLKNYRHRLKDEAN</sequence>
<organism evidence="1 2">
    <name type="scientific">Enterobacter agglomerans</name>
    <name type="common">Erwinia herbicola</name>
    <name type="synonym">Pantoea agglomerans</name>
    <dbReference type="NCBI Taxonomy" id="549"/>
    <lineage>
        <taxon>Bacteria</taxon>
        <taxon>Pseudomonadati</taxon>
        <taxon>Pseudomonadota</taxon>
        <taxon>Gammaproteobacteria</taxon>
        <taxon>Enterobacterales</taxon>
        <taxon>Erwiniaceae</taxon>
        <taxon>Pantoea</taxon>
        <taxon>Pantoea agglomerans group</taxon>
    </lineage>
</organism>
<gene>
    <name evidence="1" type="ORF">IFT41_16400</name>
</gene>
<keyword evidence="2" id="KW-1185">Reference proteome</keyword>
<dbReference type="Proteomes" id="UP000610459">
    <property type="component" value="Unassembled WGS sequence"/>
</dbReference>
<dbReference type="EMBL" id="JACYNR010000010">
    <property type="protein sequence ID" value="MBD8127687.1"/>
    <property type="molecule type" value="Genomic_DNA"/>
</dbReference>
<comment type="caution">
    <text evidence="1">The sequence shown here is derived from an EMBL/GenBank/DDBJ whole genome shotgun (WGS) entry which is preliminary data.</text>
</comment>
<accession>A0ACC5PRR5</accession>
<evidence type="ECO:0000313" key="1">
    <source>
        <dbReference type="EMBL" id="MBD8127687.1"/>
    </source>
</evidence>
<reference evidence="1 2" key="1">
    <citation type="journal article" date="2020" name="FEMS Microbiol. Ecol.">
        <title>Temporal dynamics of bacterial communities during seed development and maturation.</title>
        <authorList>
            <person name="Chesneau G."/>
            <person name="Torres-Cortes G."/>
            <person name="Briand M."/>
            <person name="Darrasse A."/>
            <person name="Preveaux A."/>
            <person name="Marais C."/>
            <person name="Jacques M.A."/>
            <person name="Shade A."/>
            <person name="Barret M."/>
        </authorList>
    </citation>
    <scope>NUCLEOTIDE SEQUENCE [LARGE SCALE GENOMIC DNA]</scope>
    <source>
        <strain evidence="1 2">CFBP13709</strain>
    </source>
</reference>
<protein>
    <submittedName>
        <fullName evidence="1">Uncharacterized protein</fullName>
    </submittedName>
</protein>